<evidence type="ECO:0000256" key="4">
    <source>
        <dbReference type="ARBA" id="ARBA00022692"/>
    </source>
</evidence>
<dbReference type="InterPro" id="IPR036259">
    <property type="entry name" value="MFS_trans_sf"/>
</dbReference>
<dbReference type="InterPro" id="IPR001958">
    <property type="entry name" value="Tet-R_TetA/multi-R_MdtG-like"/>
</dbReference>
<keyword evidence="3" id="KW-1003">Cell membrane</keyword>
<dbReference type="InterPro" id="IPR011701">
    <property type="entry name" value="MFS"/>
</dbReference>
<dbReference type="AlphaFoldDB" id="A0A0U5BCR8"/>
<dbReference type="KEGG" id="asoc:CB4_03614"/>
<organism evidence="7 8">
    <name type="scientific">Aneurinibacillus soli</name>
    <dbReference type="NCBI Taxonomy" id="1500254"/>
    <lineage>
        <taxon>Bacteria</taxon>
        <taxon>Bacillati</taxon>
        <taxon>Bacillota</taxon>
        <taxon>Bacilli</taxon>
        <taxon>Bacillales</taxon>
        <taxon>Paenibacillaceae</taxon>
        <taxon>Aneurinibacillus group</taxon>
        <taxon>Aneurinibacillus</taxon>
    </lineage>
</organism>
<evidence type="ECO:0000313" key="8">
    <source>
        <dbReference type="Proteomes" id="UP000217696"/>
    </source>
</evidence>
<evidence type="ECO:0000256" key="1">
    <source>
        <dbReference type="ARBA" id="ARBA00004651"/>
    </source>
</evidence>
<keyword evidence="2" id="KW-0813">Transport</keyword>
<dbReference type="OrthoDB" id="65739at2"/>
<dbReference type="RefSeq" id="WP_096467096.1">
    <property type="nucleotide sequence ID" value="NZ_AP017312.1"/>
</dbReference>
<dbReference type="PROSITE" id="PS50850">
    <property type="entry name" value="MFS"/>
    <property type="match status" value="1"/>
</dbReference>
<keyword evidence="5" id="KW-1133">Transmembrane helix</keyword>
<protein>
    <submittedName>
        <fullName evidence="7">Bacillibactin exporter</fullName>
    </submittedName>
</protein>
<keyword evidence="6" id="KW-0472">Membrane</keyword>
<keyword evidence="8" id="KW-1185">Reference proteome</keyword>
<dbReference type="GO" id="GO:0022857">
    <property type="term" value="F:transmembrane transporter activity"/>
    <property type="evidence" value="ECO:0007669"/>
    <property type="project" value="InterPro"/>
</dbReference>
<dbReference type="PRINTS" id="PR01035">
    <property type="entry name" value="TCRTETA"/>
</dbReference>
<comment type="subcellular location">
    <subcellularLocation>
        <location evidence="1">Cell membrane</location>
        <topology evidence="1">Multi-pass membrane protein</topology>
    </subcellularLocation>
</comment>
<sequence>MPIWKRNMYILWAAQFIVTAAMSLIIPFLPMYLQHDMGMTDMDAVHRWTGWIFGANFLTAFLMAPVWGRLADRTGRKVMLIRSGIGMATVTVLMGMVTSPEQLLGLRLLNGMISGFIPAAVALVSTNTPKEHAGYSLGLLQSGAVAGTILGPLLGGLLAEWVGFRHVFLVTGSMLLTASIFVILFVKEVNRPQPKQMVEGEEGGFHRILHTEPLLALFLVGFLIQYAMMSTNPFLSSYVQELWQGQNLLSFVIGLTVSAAGISTVLVAPLLGKWGDKVGSHNVLLICLLGTVVLLIPQAFVHSVWLLIGLRFLLGICLGGLVPSVHNLIRQYAPKGMESRTFAYSTSAMNLGNLLGPVIGGPLSSWVGLHGLFLLAAVLFFGNALWVRGKLHRQKADCV</sequence>
<evidence type="ECO:0000256" key="3">
    <source>
        <dbReference type="ARBA" id="ARBA00022475"/>
    </source>
</evidence>
<dbReference type="Gene3D" id="1.20.1250.20">
    <property type="entry name" value="MFS general substrate transporter like domains"/>
    <property type="match status" value="2"/>
</dbReference>
<dbReference type="GO" id="GO:0005886">
    <property type="term" value="C:plasma membrane"/>
    <property type="evidence" value="ECO:0007669"/>
    <property type="project" value="UniProtKB-SubCell"/>
</dbReference>
<dbReference type="Proteomes" id="UP000217696">
    <property type="component" value="Chromosome"/>
</dbReference>
<name>A0A0U5BCR8_9BACL</name>
<dbReference type="EMBL" id="AP017312">
    <property type="protein sequence ID" value="BAU29414.1"/>
    <property type="molecule type" value="Genomic_DNA"/>
</dbReference>
<proteinExistence type="predicted"/>
<dbReference type="PANTHER" id="PTHR43414:SF6">
    <property type="entry name" value="MULTIDRUG RESISTANCE PROTEIN MDTG"/>
    <property type="match status" value="1"/>
</dbReference>
<accession>A0A0U5BCR8</accession>
<evidence type="ECO:0000256" key="6">
    <source>
        <dbReference type="ARBA" id="ARBA00023136"/>
    </source>
</evidence>
<evidence type="ECO:0000313" key="7">
    <source>
        <dbReference type="EMBL" id="BAU29414.1"/>
    </source>
</evidence>
<evidence type="ECO:0000256" key="5">
    <source>
        <dbReference type="ARBA" id="ARBA00022989"/>
    </source>
</evidence>
<dbReference type="InterPro" id="IPR020846">
    <property type="entry name" value="MFS_dom"/>
</dbReference>
<gene>
    <name evidence="7" type="primary">ymfD_2</name>
    <name evidence="7" type="ORF">CB4_03614</name>
</gene>
<evidence type="ECO:0000256" key="2">
    <source>
        <dbReference type="ARBA" id="ARBA00022448"/>
    </source>
</evidence>
<dbReference type="SUPFAM" id="SSF103473">
    <property type="entry name" value="MFS general substrate transporter"/>
    <property type="match status" value="1"/>
</dbReference>
<dbReference type="Pfam" id="PF07690">
    <property type="entry name" value="MFS_1"/>
    <property type="match status" value="1"/>
</dbReference>
<dbReference type="PANTHER" id="PTHR43414">
    <property type="entry name" value="MULTIDRUG RESISTANCE PROTEIN MDTG"/>
    <property type="match status" value="1"/>
</dbReference>
<keyword evidence="4" id="KW-0812">Transmembrane</keyword>
<reference evidence="7 8" key="1">
    <citation type="submission" date="2015-12" db="EMBL/GenBank/DDBJ databases">
        <title>Genome sequence of Aneurinibacillus soli.</title>
        <authorList>
            <person name="Lee J.S."/>
            <person name="Lee K.C."/>
            <person name="Kim K.K."/>
            <person name="Lee B.W."/>
        </authorList>
    </citation>
    <scope>NUCLEOTIDE SEQUENCE [LARGE SCALE GENOMIC DNA]</scope>
    <source>
        <strain evidence="7 8">CB4</strain>
    </source>
</reference>